<dbReference type="EMBL" id="FNPD01000002">
    <property type="protein sequence ID" value="SDX71819.1"/>
    <property type="molecule type" value="Genomic_DNA"/>
</dbReference>
<dbReference type="AlphaFoldDB" id="A0A1H3E1L5"/>
<dbReference type="Proteomes" id="UP000199266">
    <property type="component" value="Unassembled WGS sequence"/>
</dbReference>
<organism evidence="1 2">
    <name type="scientific">Acetomicrobium thermoterrenum DSM 13490</name>
    <dbReference type="NCBI Taxonomy" id="1120987"/>
    <lineage>
        <taxon>Bacteria</taxon>
        <taxon>Thermotogati</taxon>
        <taxon>Synergistota</taxon>
        <taxon>Synergistia</taxon>
        <taxon>Synergistales</taxon>
        <taxon>Acetomicrobiaceae</taxon>
        <taxon>Acetomicrobium</taxon>
    </lineage>
</organism>
<proteinExistence type="predicted"/>
<accession>A0A1H3E1L5</accession>
<name>A0A1H3E1L5_9BACT</name>
<protein>
    <submittedName>
        <fullName evidence="1">Uncharacterized protein</fullName>
    </submittedName>
</protein>
<gene>
    <name evidence="1" type="ORF">SAMN03080603_00327</name>
</gene>
<reference evidence="2" key="1">
    <citation type="submission" date="2016-10" db="EMBL/GenBank/DDBJ databases">
        <authorList>
            <person name="Varghese N."/>
            <person name="Submissions S."/>
        </authorList>
    </citation>
    <scope>NUCLEOTIDE SEQUENCE [LARGE SCALE GENOMIC DNA]</scope>
    <source>
        <strain evidence="2">DSM 13490</strain>
    </source>
</reference>
<keyword evidence="2" id="KW-1185">Reference proteome</keyword>
<evidence type="ECO:0000313" key="2">
    <source>
        <dbReference type="Proteomes" id="UP000199266"/>
    </source>
</evidence>
<evidence type="ECO:0000313" key="1">
    <source>
        <dbReference type="EMBL" id="SDX71819.1"/>
    </source>
</evidence>
<sequence>MYFIRVYNFDNFKIYKGFIFRVNKMSINKSFHVDYISNLITRYCIIGV</sequence>